<feature type="signal peptide" evidence="1">
    <location>
        <begin position="1"/>
        <end position="22"/>
    </location>
</feature>
<sequence length="365" mass="40639">MNRLTIVTVALLGWLFAAPAFSADLSSPPSVISASPPEASAVQSTADLVRLTTLLMAVNRFKQISIGDYEKALLMFATDDAVAKFRRFSQNIWAETPPAMGWSYFMSSSVHAVGAAGRQQPLVAFYNPWCDVFLITEWRMDEDIPRLVDAEMLMGDWLRPGKELSPVPNWLRTNTFKPAALGSSVAQSIQEFEERFKTTGSGPWRKQLPVLENQQLLTEVNYPAVSLMLLNNLQNINAFRTLKKENNSRIATCRRLTVDVIRAGAQGQIGKSRKTADDTLPQTWDVLEGVDAKWFRTLEAVAVIDGNDGCLVFLSPVFDVNGSLSLFFKGKKADLRLKRIDVIDYSGFYQEIKGKGEAPHKELSL</sequence>
<dbReference type="Proteomes" id="UP000502260">
    <property type="component" value="Chromosome"/>
</dbReference>
<accession>A0A6F8V9Z5</accession>
<dbReference type="AlphaFoldDB" id="A0A6F8V9Z5"/>
<feature type="chain" id="PRO_5026345428" evidence="1">
    <location>
        <begin position="23"/>
        <end position="365"/>
    </location>
</feature>
<gene>
    <name evidence="2" type="ORF">SKTS_08470</name>
</gene>
<proteinExistence type="predicted"/>
<dbReference type="KEGG" id="slac:SKTS_08470"/>
<evidence type="ECO:0000313" key="2">
    <source>
        <dbReference type="EMBL" id="BCB25961.1"/>
    </source>
</evidence>
<protein>
    <submittedName>
        <fullName evidence="2">Uncharacterized protein</fullName>
    </submittedName>
</protein>
<keyword evidence="3" id="KW-1185">Reference proteome</keyword>
<organism evidence="2 3">
    <name type="scientific">Sulfurimicrobium lacus</name>
    <dbReference type="NCBI Taxonomy" id="2715678"/>
    <lineage>
        <taxon>Bacteria</taxon>
        <taxon>Pseudomonadati</taxon>
        <taxon>Pseudomonadota</taxon>
        <taxon>Betaproteobacteria</taxon>
        <taxon>Nitrosomonadales</taxon>
        <taxon>Sulfuricellaceae</taxon>
        <taxon>Sulfurimicrobium</taxon>
    </lineage>
</organism>
<name>A0A6F8V9Z5_9PROT</name>
<dbReference type="RefSeq" id="WP_173060865.1">
    <property type="nucleotide sequence ID" value="NZ_AP022853.1"/>
</dbReference>
<evidence type="ECO:0000256" key="1">
    <source>
        <dbReference type="SAM" id="SignalP"/>
    </source>
</evidence>
<evidence type="ECO:0000313" key="3">
    <source>
        <dbReference type="Proteomes" id="UP000502260"/>
    </source>
</evidence>
<reference evidence="3" key="1">
    <citation type="submission" date="2020-03" db="EMBL/GenBank/DDBJ databases">
        <title>Complete genome sequence of sulfur-oxidizing bacterium skT11.</title>
        <authorList>
            <person name="Kanda M."/>
            <person name="Kojima H."/>
            <person name="Fukui M."/>
        </authorList>
    </citation>
    <scope>NUCLEOTIDE SEQUENCE [LARGE SCALE GENOMIC DNA]</scope>
    <source>
        <strain evidence="3">skT11</strain>
    </source>
</reference>
<keyword evidence="1" id="KW-0732">Signal</keyword>
<dbReference type="EMBL" id="AP022853">
    <property type="protein sequence ID" value="BCB25961.1"/>
    <property type="molecule type" value="Genomic_DNA"/>
</dbReference>